<accession>A0A937W503</accession>
<dbReference type="SUPFAM" id="SSF56801">
    <property type="entry name" value="Acetyl-CoA synthetase-like"/>
    <property type="match status" value="1"/>
</dbReference>
<dbReference type="PANTHER" id="PTHR24096">
    <property type="entry name" value="LONG-CHAIN-FATTY-ACID--COA LIGASE"/>
    <property type="match status" value="1"/>
</dbReference>
<dbReference type="Proteomes" id="UP000712673">
    <property type="component" value="Unassembled WGS sequence"/>
</dbReference>
<dbReference type="AlphaFoldDB" id="A0A937W503"/>
<evidence type="ECO:0000256" key="1">
    <source>
        <dbReference type="ARBA" id="ARBA00006432"/>
    </source>
</evidence>
<dbReference type="Pfam" id="PF00501">
    <property type="entry name" value="AMP-binding"/>
    <property type="match status" value="1"/>
</dbReference>
<evidence type="ECO:0000256" key="2">
    <source>
        <dbReference type="ARBA" id="ARBA00022598"/>
    </source>
</evidence>
<protein>
    <submittedName>
        <fullName evidence="4">AMP-binding protein</fullName>
    </submittedName>
</protein>
<evidence type="ECO:0000313" key="5">
    <source>
        <dbReference type="Proteomes" id="UP000712673"/>
    </source>
</evidence>
<evidence type="ECO:0000259" key="3">
    <source>
        <dbReference type="Pfam" id="PF00501"/>
    </source>
</evidence>
<keyword evidence="2" id="KW-0436">Ligase</keyword>
<feature type="domain" description="AMP-dependent synthetase/ligase" evidence="3">
    <location>
        <begin position="36"/>
        <end position="248"/>
    </location>
</feature>
<gene>
    <name evidence="4" type="ORF">FJZ47_25325</name>
</gene>
<dbReference type="Gene3D" id="3.40.50.12780">
    <property type="entry name" value="N-terminal domain of ligase-like"/>
    <property type="match status" value="1"/>
</dbReference>
<reference evidence="4" key="1">
    <citation type="submission" date="2019-03" db="EMBL/GenBank/DDBJ databases">
        <title>Lake Tanganyika Metagenome-Assembled Genomes (MAGs).</title>
        <authorList>
            <person name="Tran P."/>
        </authorList>
    </citation>
    <scope>NUCLEOTIDE SEQUENCE</scope>
    <source>
        <strain evidence="4">K_DeepCast_65m_m2_066</strain>
    </source>
</reference>
<name>A0A937W503_UNCTE</name>
<comment type="similarity">
    <text evidence="1">Belongs to the ATP-dependent AMP-binding enzyme family.</text>
</comment>
<dbReference type="GO" id="GO:0016405">
    <property type="term" value="F:CoA-ligase activity"/>
    <property type="evidence" value="ECO:0007669"/>
    <property type="project" value="TreeGrafter"/>
</dbReference>
<dbReference type="EMBL" id="VGLS01001192">
    <property type="protein sequence ID" value="MBM3227103.1"/>
    <property type="molecule type" value="Genomic_DNA"/>
</dbReference>
<dbReference type="InterPro" id="IPR042099">
    <property type="entry name" value="ANL_N_sf"/>
</dbReference>
<organism evidence="4 5">
    <name type="scientific">Tectimicrobiota bacterium</name>
    <dbReference type="NCBI Taxonomy" id="2528274"/>
    <lineage>
        <taxon>Bacteria</taxon>
        <taxon>Pseudomonadati</taxon>
        <taxon>Nitrospinota/Tectimicrobiota group</taxon>
        <taxon>Candidatus Tectimicrobiota</taxon>
    </lineage>
</organism>
<evidence type="ECO:0000313" key="4">
    <source>
        <dbReference type="EMBL" id="MBM3227103.1"/>
    </source>
</evidence>
<comment type="caution">
    <text evidence="4">The sequence shown here is derived from an EMBL/GenBank/DDBJ whole genome shotgun (WGS) entry which is preliminary data.</text>
</comment>
<dbReference type="PANTHER" id="PTHR24096:SF149">
    <property type="entry name" value="AMP-BINDING DOMAIN-CONTAINING PROTEIN-RELATED"/>
    <property type="match status" value="1"/>
</dbReference>
<dbReference type="InterPro" id="IPR000873">
    <property type="entry name" value="AMP-dep_synth/lig_dom"/>
</dbReference>
<sequence>MLAAVASQSQTWYSLLGRGLPSWAVHRLWTLPAQRPEALATVVFADATSTGASGVMVSHQHLLANIAGLEQIFAVRPGDCMLGVWPFAQSAGATATLWFPLLAGCGVVYHVDGTEVHAVAALMQRYQVTLMVGTPALYTAYLASCPAPAFASLRYALSAAERLDPALAQAFQTTYGVPLAEGYGCAELATVVSLNIADVQYGSRRQTGSKPGSVGHPIPGVAVKVVDPSTGANLAPGTVGLLLVYSPYPLLGHLGGTVLTTERRHQGWYDTGELACVDEDGFIHLADRSSA</sequence>
<proteinExistence type="inferred from homology"/>